<dbReference type="InterPro" id="IPR029044">
    <property type="entry name" value="Nucleotide-diphossugar_trans"/>
</dbReference>
<keyword evidence="9 10" id="KW-0472">Membrane</keyword>
<keyword evidence="8" id="KW-0333">Golgi apparatus</keyword>
<dbReference type="GO" id="GO:0046354">
    <property type="term" value="P:mannan biosynthetic process"/>
    <property type="evidence" value="ECO:0007669"/>
    <property type="project" value="TreeGrafter"/>
</dbReference>
<evidence type="ECO:0000256" key="10">
    <source>
        <dbReference type="SAM" id="Phobius"/>
    </source>
</evidence>
<keyword evidence="6" id="KW-0735">Signal-anchor</keyword>
<dbReference type="PANTHER" id="PTHR31646">
    <property type="entry name" value="ALPHA-1,2-MANNOSYLTRANSFERASE MNN2"/>
    <property type="match status" value="1"/>
</dbReference>
<organism evidence="11 12">
    <name type="scientific">Cochliobolus sativus</name>
    <name type="common">Common root rot and spot blotch fungus</name>
    <name type="synonym">Bipolaris sorokiniana</name>
    <dbReference type="NCBI Taxonomy" id="45130"/>
    <lineage>
        <taxon>Eukaryota</taxon>
        <taxon>Fungi</taxon>
        <taxon>Dikarya</taxon>
        <taxon>Ascomycota</taxon>
        <taxon>Pezizomycotina</taxon>
        <taxon>Dothideomycetes</taxon>
        <taxon>Pleosporomycetidae</taxon>
        <taxon>Pleosporales</taxon>
        <taxon>Pleosporineae</taxon>
        <taxon>Pleosporaceae</taxon>
        <taxon>Bipolaris</taxon>
    </lineage>
</organism>
<evidence type="ECO:0000256" key="6">
    <source>
        <dbReference type="ARBA" id="ARBA00022968"/>
    </source>
</evidence>
<gene>
    <name evidence="11" type="ORF">GGP41_007260</name>
</gene>
<evidence type="ECO:0000256" key="9">
    <source>
        <dbReference type="ARBA" id="ARBA00023136"/>
    </source>
</evidence>
<evidence type="ECO:0000313" key="11">
    <source>
        <dbReference type="EMBL" id="KAF5854449.1"/>
    </source>
</evidence>
<comment type="subcellular location">
    <subcellularLocation>
        <location evidence="1">Golgi apparatus membrane</location>
        <topology evidence="1">Single-pass type II membrane protein</topology>
    </subcellularLocation>
</comment>
<dbReference type="Pfam" id="PF11051">
    <property type="entry name" value="Mannosyl_trans3"/>
    <property type="match status" value="2"/>
</dbReference>
<accession>A0A8H5ZU93</accession>
<dbReference type="Proteomes" id="UP000624244">
    <property type="component" value="Unassembled WGS sequence"/>
</dbReference>
<evidence type="ECO:0008006" key="13">
    <source>
        <dbReference type="Google" id="ProtNLM"/>
    </source>
</evidence>
<comment type="caution">
    <text evidence="11">The sequence shown here is derived from an EMBL/GenBank/DDBJ whole genome shotgun (WGS) entry which is preliminary data.</text>
</comment>
<dbReference type="AlphaFoldDB" id="A0A8H5ZU93"/>
<evidence type="ECO:0000313" key="12">
    <source>
        <dbReference type="Proteomes" id="UP000624244"/>
    </source>
</evidence>
<dbReference type="SUPFAM" id="SSF53448">
    <property type="entry name" value="Nucleotide-diphospho-sugar transferases"/>
    <property type="match status" value="1"/>
</dbReference>
<sequence>MLVTTSHSLPRLLILPLFLFICGAFFFFPRQYHGSAAIHIPILTGKNLTAASSTFDKSVQEFWSDLATALVDAQPRCEPLQLDDEGFDDVVNFKPLEPHRMHPDRLVNFTKNEELALFRAHYTMRSSAKELASKVPFAQGTTGIVTTANAMYMPIFLVSLRLLRKTGCDLPMEVFIDDWSKYDATVCETVLPSLNARCVVLSNIYETAANAKPPSHYQYKAFAILFSSFQHVLFLDSDAFPSQDPKGLFSVAPYTTHGLVTWPDFWAQTISAHFYHIAAIPEVPSQSRLSTESGQLLMNKDLHRETLLMMVYYNYYGPDFYYILFSQGAPGAGDKETFTQAALAVGLPFYQVRTTPMALGRFLNGTYEGTGIAQADPRLDYQYLPPMRNHIHDQAHWQDKDLVTQSQRNKPRTAPSKPIPLFIHENNLKLDPAHVLNDYRPFDMEGRSHRMWGKKEDMQKQLGYDVEQRMWDVVVEEGCREDARGEKCRKLRGWYRDVFGEVEVDMPLRS</sequence>
<feature type="transmembrane region" description="Helical" evidence="10">
    <location>
        <begin position="12"/>
        <end position="29"/>
    </location>
</feature>
<dbReference type="InterPro" id="IPR022751">
    <property type="entry name" value="Alpha_mannosyltransferase"/>
</dbReference>
<evidence type="ECO:0000256" key="5">
    <source>
        <dbReference type="ARBA" id="ARBA00022692"/>
    </source>
</evidence>
<dbReference type="GO" id="GO:0000026">
    <property type="term" value="F:alpha-1,2-mannosyltransferase activity"/>
    <property type="evidence" value="ECO:0007669"/>
    <property type="project" value="TreeGrafter"/>
</dbReference>
<name>A0A8H5ZU93_COCSA</name>
<dbReference type="PANTHER" id="PTHR31646:SF1">
    <property type="entry name" value="ALPHA-1,2-MANNOSYLTRANSFERASE MNN2"/>
    <property type="match status" value="1"/>
</dbReference>
<dbReference type="GO" id="GO:0000139">
    <property type="term" value="C:Golgi membrane"/>
    <property type="evidence" value="ECO:0007669"/>
    <property type="project" value="UniProtKB-SubCell"/>
</dbReference>
<dbReference type="Gene3D" id="3.90.550.10">
    <property type="entry name" value="Spore Coat Polysaccharide Biosynthesis Protein SpsA, Chain A"/>
    <property type="match status" value="1"/>
</dbReference>
<reference evidence="11" key="1">
    <citation type="submission" date="2019-11" db="EMBL/GenBank/DDBJ databases">
        <title>Bipolaris sorokiniana Genome sequencing.</title>
        <authorList>
            <person name="Wang H."/>
        </authorList>
    </citation>
    <scope>NUCLEOTIDE SEQUENCE</scope>
</reference>
<keyword evidence="7 10" id="KW-1133">Transmembrane helix</keyword>
<evidence type="ECO:0000256" key="1">
    <source>
        <dbReference type="ARBA" id="ARBA00004323"/>
    </source>
</evidence>
<evidence type="ECO:0000256" key="4">
    <source>
        <dbReference type="ARBA" id="ARBA00022679"/>
    </source>
</evidence>
<keyword evidence="5 10" id="KW-0812">Transmembrane</keyword>
<evidence type="ECO:0000256" key="2">
    <source>
        <dbReference type="ARBA" id="ARBA00004922"/>
    </source>
</evidence>
<proteinExistence type="inferred from homology"/>
<evidence type="ECO:0000256" key="7">
    <source>
        <dbReference type="ARBA" id="ARBA00022989"/>
    </source>
</evidence>
<comment type="similarity">
    <text evidence="3">Belongs to the MNN1/MNT family.</text>
</comment>
<comment type="pathway">
    <text evidence="2">Protein modification; protein glycosylation.</text>
</comment>
<dbReference type="OMA" id="SKNMVTW"/>
<evidence type="ECO:0000256" key="3">
    <source>
        <dbReference type="ARBA" id="ARBA00009105"/>
    </source>
</evidence>
<protein>
    <recommendedName>
        <fullName evidence="13">Glycosyltransferase family 71 protein</fullName>
    </recommendedName>
</protein>
<evidence type="ECO:0000256" key="8">
    <source>
        <dbReference type="ARBA" id="ARBA00023034"/>
    </source>
</evidence>
<dbReference type="EMBL" id="WNKQ01000001">
    <property type="protein sequence ID" value="KAF5854449.1"/>
    <property type="molecule type" value="Genomic_DNA"/>
</dbReference>
<keyword evidence="4" id="KW-0808">Transferase</keyword>